<dbReference type="Proteomes" id="UP000015445">
    <property type="component" value="Unassembled WGS sequence"/>
</dbReference>
<keyword evidence="2" id="KW-1185">Reference proteome</keyword>
<evidence type="ECO:0000313" key="1">
    <source>
        <dbReference type="EMBL" id="EQA81426.1"/>
    </source>
</evidence>
<reference evidence="1" key="1">
    <citation type="submission" date="2013-05" db="EMBL/GenBank/DDBJ databases">
        <authorList>
            <person name="Harkins D.M."/>
            <person name="Durkin A.S."/>
            <person name="Brinkac L.M."/>
            <person name="Haft D.H."/>
            <person name="Selengut J.D."/>
            <person name="Sanka R."/>
            <person name="DePew J."/>
            <person name="Purushe J."/>
            <person name="Galloway R.L."/>
            <person name="Vinetz J.M."/>
            <person name="Sutton G.G."/>
            <person name="Nierman W.C."/>
            <person name="Fouts D.E."/>
        </authorList>
    </citation>
    <scope>NUCLEOTIDE SEQUENCE [LARGE SCALE GENOMIC DNA]</scope>
    <source>
        <strain evidence="1">80-412</strain>
    </source>
</reference>
<gene>
    <name evidence="1" type="ORF">LEP1GSC193_2010</name>
</gene>
<dbReference type="EMBL" id="AOHD02000022">
    <property type="protein sequence ID" value="EQA81426.1"/>
    <property type="molecule type" value="Genomic_DNA"/>
</dbReference>
<dbReference type="AlphaFoldDB" id="T0G3N5"/>
<protein>
    <submittedName>
        <fullName evidence="1">Uncharacterized protein</fullName>
    </submittedName>
</protein>
<sequence length="269" mass="32721">MSGCFIKRIYEFVYANLRNRIVNIKIHSTQDLTLSCVFWFSKMSAHKFVLGKNMAIFPTNFRIHVLGLWHNRKEFNMRIKEWFILILIMGTLFYCRTKQNTMTFESVKNGHHLEQVPLVSLEEFFQLWLRNRKHPKMVGINFEKLFEDKEFQYFGKKELDRLLPISNSRFFKIQKEILNKEFPGYESIFSDELQGYFQNRVLPESDWNFYRETKTANRENCIPFYQLSLMDKKIILMMKWDVEDCKELVSLKDKTYRLVYDLRKKQFEE</sequence>
<evidence type="ECO:0000313" key="2">
    <source>
        <dbReference type="Proteomes" id="UP000015445"/>
    </source>
</evidence>
<organism evidence="1 2">
    <name type="scientific">Leptospira alstonii serovar Pingchang str. 80-412</name>
    <dbReference type="NCBI Taxonomy" id="1218564"/>
    <lineage>
        <taxon>Bacteria</taxon>
        <taxon>Pseudomonadati</taxon>
        <taxon>Spirochaetota</taxon>
        <taxon>Spirochaetia</taxon>
        <taxon>Leptospirales</taxon>
        <taxon>Leptospiraceae</taxon>
        <taxon>Leptospira</taxon>
    </lineage>
</organism>
<proteinExistence type="predicted"/>
<name>T0G3N5_9LEPT</name>
<comment type="caution">
    <text evidence="1">The sequence shown here is derived from an EMBL/GenBank/DDBJ whole genome shotgun (WGS) entry which is preliminary data.</text>
</comment>
<accession>T0G3N5</accession>